<dbReference type="Gene3D" id="3.30.450.40">
    <property type="match status" value="2"/>
</dbReference>
<dbReference type="SMART" id="SM00267">
    <property type="entry name" value="GGDEF"/>
    <property type="match status" value="1"/>
</dbReference>
<dbReference type="PANTHER" id="PTHR45138">
    <property type="entry name" value="REGULATORY COMPONENTS OF SENSORY TRANSDUCTION SYSTEM"/>
    <property type="match status" value="1"/>
</dbReference>
<dbReference type="SUPFAM" id="SSF55073">
    <property type="entry name" value="Nucleotide cyclase"/>
    <property type="match status" value="1"/>
</dbReference>
<feature type="domain" description="GGDEF" evidence="1">
    <location>
        <begin position="483"/>
        <end position="610"/>
    </location>
</feature>
<dbReference type="InterPro" id="IPR050469">
    <property type="entry name" value="Diguanylate_Cyclase"/>
</dbReference>
<dbReference type="InterPro" id="IPR000160">
    <property type="entry name" value="GGDEF_dom"/>
</dbReference>
<proteinExistence type="predicted"/>
<dbReference type="InterPro" id="IPR029016">
    <property type="entry name" value="GAF-like_dom_sf"/>
</dbReference>
<dbReference type="PROSITE" id="PS50887">
    <property type="entry name" value="GGDEF"/>
    <property type="match status" value="1"/>
</dbReference>
<dbReference type="Pfam" id="PF00990">
    <property type="entry name" value="GGDEF"/>
    <property type="match status" value="1"/>
</dbReference>
<dbReference type="RefSeq" id="WP_161919839.1">
    <property type="nucleotide sequence ID" value="NZ_JAACYS010000012.1"/>
</dbReference>
<protein>
    <submittedName>
        <fullName evidence="2">Diguanylate cyclase</fullName>
    </submittedName>
</protein>
<evidence type="ECO:0000259" key="1">
    <source>
        <dbReference type="PROSITE" id="PS50887"/>
    </source>
</evidence>
<dbReference type="CDD" id="cd01949">
    <property type="entry name" value="GGDEF"/>
    <property type="match status" value="1"/>
</dbReference>
<dbReference type="SUPFAM" id="SSF55781">
    <property type="entry name" value="GAF domain-like"/>
    <property type="match status" value="2"/>
</dbReference>
<organism evidence="2 3">
    <name type="scientific">Pallidibacillus pasinlerensis</name>
    <dbReference type="NCBI Taxonomy" id="2703818"/>
    <lineage>
        <taxon>Bacteria</taxon>
        <taxon>Bacillati</taxon>
        <taxon>Bacillota</taxon>
        <taxon>Bacilli</taxon>
        <taxon>Bacillales</taxon>
        <taxon>Bacillaceae</taxon>
        <taxon>Pallidibacillus</taxon>
    </lineage>
</organism>
<reference evidence="2 3" key="1">
    <citation type="submission" date="2020-01" db="EMBL/GenBank/DDBJ databases">
        <title>A novel Bacillus sp. from Pasinler.</title>
        <authorList>
            <person name="Adiguzel A."/>
            <person name="Ay H."/>
            <person name="Baltaci M.O."/>
        </authorList>
    </citation>
    <scope>NUCLEOTIDE SEQUENCE [LARGE SCALE GENOMIC DNA]</scope>
    <source>
        <strain evidence="2 3">P1</strain>
    </source>
</reference>
<dbReference type="InterPro" id="IPR029787">
    <property type="entry name" value="Nucleotide_cyclase"/>
</dbReference>
<name>A0ABX0A769_9BACI</name>
<dbReference type="Pfam" id="PF01590">
    <property type="entry name" value="GAF"/>
    <property type="match status" value="1"/>
</dbReference>
<evidence type="ECO:0000313" key="3">
    <source>
        <dbReference type="Proteomes" id="UP000743899"/>
    </source>
</evidence>
<evidence type="ECO:0000313" key="2">
    <source>
        <dbReference type="EMBL" id="NCU17002.1"/>
    </source>
</evidence>
<sequence>MNNIEDERLMELRSEMFENSRIFHSDDLDFKYIQNIVKVIRNVLQINQIHFFIYKDILREIAQYVVKYKHPNLTFIDRNKQIQEQYLDNLINSNGFNKRIALTTSKDEIFGYVFLNIEVDSFSGSNYFWNQFAKIIYCYFKQVFQILIIYNEKRRYRLLQSVTNQLHSSIDMDAVLRKVLESLKEIYPNFNFTLQLSTDDFKNSELPIEALDYTLESSPAMECFLTGKYRIQDDLTTKESYMYFPLKGKQGIYGVLHIQANQSIMISEQDIEFIHVLAQTAGSAMENAHLYQQSKHLVKDLKLITNVSKKLNSILKLVDLAKYIVKELKESFNAHESGIIMFKDDHDEILEGSTSYFYKDDCDSLIEIIKESLKTTREGLFLGDVNQSKFCHLNIPFASIMVEPIKQDDDIIGAVVVLHKQPYYFSFETYKLLRSITQHSSLAFSNAILREELEQLVITDYLTKLYTRNYLDAQMIKSMETDTQGVFLLIDIDNFKKVNDTYGHQNGDKVLVQIADVIKESIETDGIGARWGGEELAIYLPNRTLAEGKQLAQQLVQLIPIKSEPRVTVSCGVSYWNIMNPLTPFTLFKKADEALYEAKNSGKNRAIANI</sequence>
<dbReference type="SMART" id="SM00065">
    <property type="entry name" value="GAF"/>
    <property type="match status" value="2"/>
</dbReference>
<keyword evidence="3" id="KW-1185">Reference proteome</keyword>
<dbReference type="NCBIfam" id="TIGR00254">
    <property type="entry name" value="GGDEF"/>
    <property type="match status" value="1"/>
</dbReference>
<comment type="caution">
    <text evidence="2">The sequence shown here is derived from an EMBL/GenBank/DDBJ whole genome shotgun (WGS) entry which is preliminary data.</text>
</comment>
<dbReference type="PANTHER" id="PTHR45138:SF9">
    <property type="entry name" value="DIGUANYLATE CYCLASE DGCM-RELATED"/>
    <property type="match status" value="1"/>
</dbReference>
<gene>
    <name evidence="2" type="ORF">GW534_04340</name>
</gene>
<dbReference type="Gene3D" id="3.30.70.270">
    <property type="match status" value="1"/>
</dbReference>
<dbReference type="InterPro" id="IPR043128">
    <property type="entry name" value="Rev_trsase/Diguanyl_cyclase"/>
</dbReference>
<dbReference type="EMBL" id="JAACYS010000012">
    <property type="protein sequence ID" value="NCU17002.1"/>
    <property type="molecule type" value="Genomic_DNA"/>
</dbReference>
<dbReference type="InterPro" id="IPR003018">
    <property type="entry name" value="GAF"/>
</dbReference>
<accession>A0ABX0A769</accession>
<dbReference type="Proteomes" id="UP000743899">
    <property type="component" value="Unassembled WGS sequence"/>
</dbReference>